<feature type="binding site" evidence="9">
    <location>
        <position position="138"/>
    </location>
    <ligand>
        <name>4-amino-2-methyl-5-(diphosphooxymethyl)pyrimidine</name>
        <dbReference type="ChEBI" id="CHEBI:57841"/>
    </ligand>
</feature>
<dbReference type="InterPro" id="IPR022998">
    <property type="entry name" value="ThiamineP_synth_TenI"/>
</dbReference>
<dbReference type="GO" id="GO:0009229">
    <property type="term" value="P:thiamine diphosphate biosynthetic process"/>
    <property type="evidence" value="ECO:0007669"/>
    <property type="project" value="UniProtKB-UniRule"/>
</dbReference>
<feature type="binding site" evidence="9">
    <location>
        <position position="89"/>
    </location>
    <ligand>
        <name>Mg(2+)</name>
        <dbReference type="ChEBI" id="CHEBI:18420"/>
    </ligand>
</feature>
<evidence type="ECO:0000256" key="1">
    <source>
        <dbReference type="ARBA" id="ARBA00005165"/>
    </source>
</evidence>
<comment type="similarity">
    <text evidence="9 10">Belongs to the thiamine-phosphate synthase family.</text>
</comment>
<comment type="catalytic activity">
    <reaction evidence="6 9 10">
        <text>4-methyl-5-(2-phosphooxyethyl)-thiazole + 4-amino-2-methyl-5-(diphosphooxymethyl)pyrimidine + H(+) = thiamine phosphate + diphosphate</text>
        <dbReference type="Rhea" id="RHEA:22328"/>
        <dbReference type="ChEBI" id="CHEBI:15378"/>
        <dbReference type="ChEBI" id="CHEBI:33019"/>
        <dbReference type="ChEBI" id="CHEBI:37575"/>
        <dbReference type="ChEBI" id="CHEBI:57841"/>
        <dbReference type="ChEBI" id="CHEBI:58296"/>
        <dbReference type="EC" id="2.5.1.3"/>
    </reaction>
</comment>
<feature type="binding site" evidence="9">
    <location>
        <begin position="135"/>
        <end position="137"/>
    </location>
    <ligand>
        <name>2-[(2R,5Z)-2-carboxy-4-methylthiazol-5(2H)-ylidene]ethyl phosphate</name>
        <dbReference type="ChEBI" id="CHEBI:62899"/>
    </ligand>
</feature>
<dbReference type="GO" id="GO:0004789">
    <property type="term" value="F:thiamine-phosphate diphosphorylase activity"/>
    <property type="evidence" value="ECO:0007669"/>
    <property type="project" value="UniProtKB-UniRule"/>
</dbReference>
<evidence type="ECO:0000256" key="3">
    <source>
        <dbReference type="ARBA" id="ARBA00022723"/>
    </source>
</evidence>
<feature type="domain" description="Thiamine phosphate synthase/TenI" evidence="12">
    <location>
        <begin position="8"/>
        <end position="187"/>
    </location>
</feature>
<evidence type="ECO:0000256" key="5">
    <source>
        <dbReference type="ARBA" id="ARBA00022977"/>
    </source>
</evidence>
<dbReference type="GO" id="GO:0005737">
    <property type="term" value="C:cytoplasm"/>
    <property type="evidence" value="ECO:0007669"/>
    <property type="project" value="TreeGrafter"/>
</dbReference>
<comment type="caution">
    <text evidence="9">Lacks conserved residue(s) required for the propagation of feature annotation.</text>
</comment>
<feature type="binding site" evidence="9">
    <location>
        <position position="71"/>
    </location>
    <ligand>
        <name>Mg(2+)</name>
        <dbReference type="ChEBI" id="CHEBI:18420"/>
    </ligand>
</feature>
<keyword evidence="14" id="KW-1185">Reference proteome</keyword>
<dbReference type="HAMAP" id="MF_00097">
    <property type="entry name" value="TMP_synthase"/>
    <property type="match status" value="1"/>
</dbReference>
<dbReference type="InterPro" id="IPR034291">
    <property type="entry name" value="TMP_synthase"/>
</dbReference>
<dbReference type="GO" id="GO:0009228">
    <property type="term" value="P:thiamine biosynthetic process"/>
    <property type="evidence" value="ECO:0007669"/>
    <property type="project" value="UniProtKB-KW"/>
</dbReference>
<dbReference type="PANTHER" id="PTHR20857">
    <property type="entry name" value="THIAMINE-PHOSPHATE PYROPHOSPHORYLASE"/>
    <property type="match status" value="1"/>
</dbReference>
<dbReference type="SUPFAM" id="SSF51391">
    <property type="entry name" value="Thiamin phosphate synthase"/>
    <property type="match status" value="1"/>
</dbReference>
<protein>
    <recommendedName>
        <fullName evidence="9">Thiamine-phosphate synthase</fullName>
        <shortName evidence="9">TP synthase</shortName>
        <shortName evidence="9">TPS</shortName>
        <ecNumber evidence="9">2.5.1.3</ecNumber>
    </recommendedName>
    <alternativeName>
        <fullName evidence="9">Thiamine-phosphate pyrophosphorylase</fullName>
        <shortName evidence="9">TMP pyrophosphorylase</shortName>
        <shortName evidence="9">TMP-PPase</shortName>
    </alternativeName>
</protein>
<evidence type="ECO:0000256" key="8">
    <source>
        <dbReference type="ARBA" id="ARBA00047883"/>
    </source>
</evidence>
<proteinExistence type="inferred from homology"/>
<keyword evidence="4 9" id="KW-0460">Magnesium</keyword>
<comment type="function">
    <text evidence="9">Condenses 4-methyl-5-(beta-hydroxyethyl)thiazole monophosphate (THZ-P) and 2-methyl-4-amino-5-hydroxymethyl pyrimidine pyrophosphate (HMP-PP) to form thiamine monophosphate (TMP).</text>
</comment>
<dbReference type="RefSeq" id="WP_068392775.1">
    <property type="nucleotide sequence ID" value="NZ_LSZO01000211.1"/>
</dbReference>
<evidence type="ECO:0000256" key="7">
    <source>
        <dbReference type="ARBA" id="ARBA00047851"/>
    </source>
</evidence>
<dbReference type="Pfam" id="PF02581">
    <property type="entry name" value="TMP-TENI"/>
    <property type="match status" value="1"/>
</dbReference>
<evidence type="ECO:0000256" key="6">
    <source>
        <dbReference type="ARBA" id="ARBA00047334"/>
    </source>
</evidence>
<feature type="binding site" evidence="9">
    <location>
        <begin position="38"/>
        <end position="42"/>
    </location>
    <ligand>
        <name>4-amino-2-methyl-5-(diphosphooxymethyl)pyrimidine</name>
        <dbReference type="ChEBI" id="CHEBI:57841"/>
    </ligand>
</feature>
<dbReference type="InterPro" id="IPR036206">
    <property type="entry name" value="ThiamineP_synth_sf"/>
</dbReference>
<dbReference type="GO" id="GO:0000287">
    <property type="term" value="F:magnesium ion binding"/>
    <property type="evidence" value="ECO:0007669"/>
    <property type="project" value="UniProtKB-UniRule"/>
</dbReference>
<feature type="binding site" evidence="9">
    <location>
        <position position="165"/>
    </location>
    <ligand>
        <name>2-[(2R,5Z)-2-carboxy-4-methylthiazol-5(2H)-ylidene]ethyl phosphate</name>
        <dbReference type="ChEBI" id="CHEBI:62899"/>
    </ligand>
</feature>
<dbReference type="CDD" id="cd00564">
    <property type="entry name" value="TMP_TenI"/>
    <property type="match status" value="1"/>
</dbReference>
<dbReference type="AlphaFoldDB" id="A0A139SJ66"/>
<dbReference type="Gene3D" id="3.20.20.70">
    <property type="entry name" value="Aldolase class I"/>
    <property type="match status" value="1"/>
</dbReference>
<comment type="cofactor">
    <cofactor evidence="9">
        <name>Mg(2+)</name>
        <dbReference type="ChEBI" id="CHEBI:18420"/>
    </cofactor>
    <text evidence="9">Binds 1 Mg(2+) ion per subunit.</text>
</comment>
<evidence type="ECO:0000256" key="11">
    <source>
        <dbReference type="RuleBase" id="RU004253"/>
    </source>
</evidence>
<evidence type="ECO:0000259" key="12">
    <source>
        <dbReference type="Pfam" id="PF02581"/>
    </source>
</evidence>
<sequence length="209" mass="22703">MLKGSQGLYAITDSELLANDKLLPYCEAALRGGAKLLQYRDKSQNHARRLREARQLAQLCQRYQAYLIINDDLELAAYLNVGLHLGQQDGSIAEARARLGEHAIIGATCHDSLQLAEQARSEGASYLAFGRFFPSQTKQDAQPADLSVLQSAAQRFNLPLVAIGGITLDNAQPLLHNGATMLAVVHDLFAQNTAAAVESRARAFAALFN</sequence>
<accession>A0A139SJ66</accession>
<keyword evidence="5 9" id="KW-0784">Thiamine biosynthesis</keyword>
<comment type="caution">
    <text evidence="13">The sequence shown here is derived from an EMBL/GenBank/DDBJ whole genome shotgun (WGS) entry which is preliminary data.</text>
</comment>
<dbReference type="PANTHER" id="PTHR20857:SF15">
    <property type="entry name" value="THIAMINE-PHOSPHATE SYNTHASE"/>
    <property type="match status" value="1"/>
</dbReference>
<evidence type="ECO:0000313" key="14">
    <source>
        <dbReference type="Proteomes" id="UP000072660"/>
    </source>
</evidence>
<comment type="catalytic activity">
    <reaction evidence="7 9 10">
        <text>2-(2-carboxy-4-methylthiazol-5-yl)ethyl phosphate + 4-amino-2-methyl-5-(diphosphooxymethyl)pyrimidine + 2 H(+) = thiamine phosphate + CO2 + diphosphate</text>
        <dbReference type="Rhea" id="RHEA:47848"/>
        <dbReference type="ChEBI" id="CHEBI:15378"/>
        <dbReference type="ChEBI" id="CHEBI:16526"/>
        <dbReference type="ChEBI" id="CHEBI:33019"/>
        <dbReference type="ChEBI" id="CHEBI:37575"/>
        <dbReference type="ChEBI" id="CHEBI:57841"/>
        <dbReference type="ChEBI" id="CHEBI:62890"/>
        <dbReference type="EC" id="2.5.1.3"/>
    </reaction>
</comment>
<dbReference type="Proteomes" id="UP000072660">
    <property type="component" value="Unassembled WGS sequence"/>
</dbReference>
<evidence type="ECO:0000256" key="9">
    <source>
        <dbReference type="HAMAP-Rule" id="MF_00097"/>
    </source>
</evidence>
<keyword evidence="2 9" id="KW-0808">Transferase</keyword>
<dbReference type="InterPro" id="IPR013785">
    <property type="entry name" value="Aldolase_TIM"/>
</dbReference>
<organism evidence="13 14">
    <name type="scientific">Ventosimonas gracilis</name>
    <dbReference type="NCBI Taxonomy" id="1680762"/>
    <lineage>
        <taxon>Bacteria</taxon>
        <taxon>Pseudomonadati</taxon>
        <taxon>Pseudomonadota</taxon>
        <taxon>Gammaproteobacteria</taxon>
        <taxon>Pseudomonadales</taxon>
        <taxon>Ventosimonadaceae</taxon>
        <taxon>Ventosimonas</taxon>
    </lineage>
</organism>
<reference evidence="13 14" key="1">
    <citation type="submission" date="2016-02" db="EMBL/GenBank/DDBJ databases">
        <authorList>
            <person name="Wen L."/>
            <person name="He K."/>
            <person name="Yang H."/>
        </authorList>
    </citation>
    <scope>NUCLEOTIDE SEQUENCE [LARGE SCALE GENOMIC DNA]</scope>
    <source>
        <strain evidence="13 14">CV58</strain>
    </source>
</reference>
<name>A0A139SJ66_9GAMM</name>
<evidence type="ECO:0000256" key="4">
    <source>
        <dbReference type="ARBA" id="ARBA00022842"/>
    </source>
</evidence>
<dbReference type="UniPathway" id="UPA00060">
    <property type="reaction ID" value="UER00141"/>
</dbReference>
<comment type="pathway">
    <text evidence="1 9 11">Cofactor biosynthesis; thiamine diphosphate biosynthesis; thiamine phosphate from 4-amino-2-methyl-5-diphosphomethylpyrimidine and 4-methyl-5-(2-phosphoethyl)-thiazole: step 1/1.</text>
</comment>
<gene>
    <name evidence="9" type="primary">thiE</name>
    <name evidence="13" type="ORF">AXE65_06890</name>
</gene>
<dbReference type="OrthoDB" id="9789949at2"/>
<feature type="binding site" evidence="9">
    <location>
        <position position="70"/>
    </location>
    <ligand>
        <name>4-amino-2-methyl-5-(diphosphooxymethyl)pyrimidine</name>
        <dbReference type="ChEBI" id="CHEBI:57841"/>
    </ligand>
</feature>
<keyword evidence="3 9" id="KW-0479">Metal-binding</keyword>
<comment type="catalytic activity">
    <reaction evidence="8 9 10">
        <text>2-[(2R,5Z)-2-carboxy-4-methylthiazol-5(2H)-ylidene]ethyl phosphate + 4-amino-2-methyl-5-(diphosphooxymethyl)pyrimidine + 2 H(+) = thiamine phosphate + CO2 + diphosphate</text>
        <dbReference type="Rhea" id="RHEA:47844"/>
        <dbReference type="ChEBI" id="CHEBI:15378"/>
        <dbReference type="ChEBI" id="CHEBI:16526"/>
        <dbReference type="ChEBI" id="CHEBI:33019"/>
        <dbReference type="ChEBI" id="CHEBI:37575"/>
        <dbReference type="ChEBI" id="CHEBI:57841"/>
        <dbReference type="ChEBI" id="CHEBI:62899"/>
        <dbReference type="EC" id="2.5.1.3"/>
    </reaction>
</comment>
<evidence type="ECO:0000256" key="2">
    <source>
        <dbReference type="ARBA" id="ARBA00022679"/>
    </source>
</evidence>
<evidence type="ECO:0000313" key="13">
    <source>
        <dbReference type="EMBL" id="KXU34561.1"/>
    </source>
</evidence>
<evidence type="ECO:0000256" key="10">
    <source>
        <dbReference type="RuleBase" id="RU003826"/>
    </source>
</evidence>
<feature type="binding site" evidence="9">
    <location>
        <position position="108"/>
    </location>
    <ligand>
        <name>4-amino-2-methyl-5-(diphosphooxymethyl)pyrimidine</name>
        <dbReference type="ChEBI" id="CHEBI:57841"/>
    </ligand>
</feature>
<dbReference type="EC" id="2.5.1.3" evidence="9"/>
<dbReference type="EMBL" id="LSZO01000211">
    <property type="protein sequence ID" value="KXU34561.1"/>
    <property type="molecule type" value="Genomic_DNA"/>
</dbReference>
<dbReference type="NCBIfam" id="TIGR00693">
    <property type="entry name" value="thiE"/>
    <property type="match status" value="1"/>
</dbReference>